<organism evidence="8 9">
    <name type="scientific">Ekhidna lutea</name>
    <dbReference type="NCBI Taxonomy" id="447679"/>
    <lineage>
        <taxon>Bacteria</taxon>
        <taxon>Pseudomonadati</taxon>
        <taxon>Bacteroidota</taxon>
        <taxon>Cytophagia</taxon>
        <taxon>Cytophagales</taxon>
        <taxon>Reichenbachiellaceae</taxon>
        <taxon>Ekhidna</taxon>
    </lineage>
</organism>
<reference evidence="8 9" key="1">
    <citation type="submission" date="2017-06" db="EMBL/GenBank/DDBJ databases">
        <authorList>
            <person name="Kim H.J."/>
            <person name="Triplett B.A."/>
        </authorList>
    </citation>
    <scope>NUCLEOTIDE SEQUENCE [LARGE SCALE GENOMIC DNA]</scope>
    <source>
        <strain evidence="8 9">DSM 19307</strain>
    </source>
</reference>
<evidence type="ECO:0000256" key="4">
    <source>
        <dbReference type="ARBA" id="ARBA00022989"/>
    </source>
</evidence>
<dbReference type="Gene3D" id="2.60.40.10">
    <property type="entry name" value="Immunoglobulins"/>
    <property type="match status" value="4"/>
</dbReference>
<protein>
    <submittedName>
        <fullName evidence="8">Gliding motility-associated C-terminal domain-containing protein</fullName>
    </submittedName>
</protein>
<dbReference type="SMART" id="SM00089">
    <property type="entry name" value="PKD"/>
    <property type="match status" value="4"/>
</dbReference>
<dbReference type="SUPFAM" id="SSF49299">
    <property type="entry name" value="PKD domain"/>
    <property type="match status" value="4"/>
</dbReference>
<gene>
    <name evidence="8" type="ORF">SAMN05421640_1227</name>
</gene>
<keyword evidence="6" id="KW-0732">Signal</keyword>
<dbReference type="GO" id="GO:0006816">
    <property type="term" value="P:calcium ion transport"/>
    <property type="evidence" value="ECO:0007669"/>
    <property type="project" value="TreeGrafter"/>
</dbReference>
<evidence type="ECO:0000256" key="2">
    <source>
        <dbReference type="ARBA" id="ARBA00022692"/>
    </source>
</evidence>
<dbReference type="RefSeq" id="WP_089355975.1">
    <property type="nucleotide sequence ID" value="NZ_FZPD01000002.1"/>
</dbReference>
<dbReference type="CDD" id="cd00146">
    <property type="entry name" value="PKD"/>
    <property type="match status" value="3"/>
</dbReference>
<evidence type="ECO:0000256" key="6">
    <source>
        <dbReference type="SAM" id="SignalP"/>
    </source>
</evidence>
<dbReference type="Pfam" id="PF18911">
    <property type="entry name" value="PKD_4"/>
    <property type="match status" value="2"/>
</dbReference>
<dbReference type="InterPro" id="IPR000601">
    <property type="entry name" value="PKD_dom"/>
</dbReference>
<evidence type="ECO:0000313" key="8">
    <source>
        <dbReference type="EMBL" id="SNS78464.1"/>
    </source>
</evidence>
<feature type="chain" id="PRO_5013394361" evidence="6">
    <location>
        <begin position="21"/>
        <end position="1285"/>
    </location>
</feature>
<name>A0A239HDX7_EKHLU</name>
<evidence type="ECO:0000259" key="7">
    <source>
        <dbReference type="PROSITE" id="PS50093"/>
    </source>
</evidence>
<feature type="domain" description="PKD" evidence="7">
    <location>
        <begin position="1014"/>
        <end position="1094"/>
    </location>
</feature>
<evidence type="ECO:0000256" key="3">
    <source>
        <dbReference type="ARBA" id="ARBA00022737"/>
    </source>
</evidence>
<keyword evidence="4" id="KW-1133">Transmembrane helix</keyword>
<keyword evidence="3" id="KW-0677">Repeat</keyword>
<dbReference type="Proteomes" id="UP000198393">
    <property type="component" value="Unassembled WGS sequence"/>
</dbReference>
<dbReference type="InterPro" id="IPR022409">
    <property type="entry name" value="PKD/Chitinase_dom"/>
</dbReference>
<dbReference type="Pfam" id="PF00801">
    <property type="entry name" value="PKD"/>
    <property type="match status" value="1"/>
</dbReference>
<keyword evidence="2" id="KW-0812">Transmembrane</keyword>
<dbReference type="InterPro" id="IPR013783">
    <property type="entry name" value="Ig-like_fold"/>
</dbReference>
<dbReference type="OrthoDB" id="7794186at2"/>
<evidence type="ECO:0000313" key="9">
    <source>
        <dbReference type="Proteomes" id="UP000198393"/>
    </source>
</evidence>
<feature type="domain" description="PKD" evidence="7">
    <location>
        <begin position="1122"/>
        <end position="1182"/>
    </location>
</feature>
<dbReference type="GO" id="GO:0005886">
    <property type="term" value="C:plasma membrane"/>
    <property type="evidence" value="ECO:0007669"/>
    <property type="project" value="TreeGrafter"/>
</dbReference>
<feature type="domain" description="PKD" evidence="7">
    <location>
        <begin position="341"/>
        <end position="396"/>
    </location>
</feature>
<sequence length="1285" mass="140134">MRLNLSLTTALILSGILAFGQCNLLSTDISKDFSASGVCAPVDVNTFRVVYTFNVAQNPSDIQIEFRWNDPGNTIETLSTTTANSINVSGGNRIYEAFATPFMYPDSGDECFYEAQAFIIVAGDVCETSEENQLIPSWNIDTENGGEIAFDPGQYDICENTPLTNVVFDDASTFNCNIIDNPDNPNQISRWTQFVYGTDGAPAVGRIRDLTVNDGGTVVVTDNAGNLSSPQTRGTGAVTVTAGHFGPVEEVPFPANGPIHSTFPISAPANPANVIGTTFEVTLYNWNTCNPFNGDQTDPNYEDAVSETVLIEVIPPPEPDYIARQGGPGGATPAEFCINSDIYFDNETPGGSYTFQWEFYNGPSDTDPLLGTSNATNPTFSFGSGGQKLVRLIATNPNADGVCDVIYDDLVTLSPAAVADFAFYDAGFTTTINPDFCQTGSDVFTVGFRDNTVDQANTEFRYEFFDEGNNLIGTEPADGSYLPDPVPDFTRTFSTEEYTIVRLEARNTSTLCGSFSEDTVFVYGVPQPEFTSNEVCAGNRSSFSGIADPSSLTVQVNNDVVNLYEWDFSYDGSFNVELSRTDSTQFDWYLDGTDIANGVEPGTSVAGTYTVALRMTTEKGNCSTVVTGDVVVHPNPDAQVSHDASSDICPGEEITFTNGSNNPSIPTSYTIEITHSPSGFLLSSSLVSPDTTLTFDNPDDTTRTFQVQLIAESDEGCITSSNYEPFRVSPDEDAGFTDPSYDFFNTNCSPWNSTMVVDQETQDLFADSYRWTLLDDTGIMSGYPVIKNSSEANFNQLDYQIINTSSAIMNYRMVLEAEKSGVCITNDTFNIQISPQPDASFVVNRSEDCDEVNLILEASQKGLSNYDWSFNPAPDITTGTGDEIMVTYFREVNSGNDFNAEITLTTTNLASCNSDPVTEIELIEKQPPATTADFTLSTNDLQLPDNTVTITNNSSTGAGYSYQWDFGDGTSFSGYDPGTHEYNQYGSYDIILYVSNSGCTVQTSQTLTVHPADPIVDFEADILEGCAPLTVQFTNLSQYTEPGEYVWEFGDGNISRSDNPTHTYFESGSFTVRLRGQNEVGTVAETVKDDYIQVYAQPFADFLVSARVVYIPDQEAVFKNLSENATSFQWSFGDGTTSTESEPRHAYSEEGFYDITLIATNEFGCSDTLYRAAEVQAIAGGQIKTPNAFTPSLNGPSGGYIGSEGGDPSQINDIFLPRIEGVERFRMLIYNKWGELIFESNSKDIGWDGYYQGKLAPSGVYVYKLEIRYSDGSDFTTVGDVTLIR</sequence>
<dbReference type="InterPro" id="IPR035986">
    <property type="entry name" value="PKD_dom_sf"/>
</dbReference>
<feature type="signal peptide" evidence="6">
    <location>
        <begin position="1"/>
        <end position="20"/>
    </location>
</feature>
<evidence type="ECO:0000256" key="1">
    <source>
        <dbReference type="ARBA" id="ARBA00004141"/>
    </source>
</evidence>
<dbReference type="EMBL" id="FZPD01000002">
    <property type="protein sequence ID" value="SNS78464.1"/>
    <property type="molecule type" value="Genomic_DNA"/>
</dbReference>
<dbReference type="PANTHER" id="PTHR46730:SF4">
    <property type="entry name" value="POLYCYSTIC KIDNEY DISEASE PROTEIN 1-LIKE 1"/>
    <property type="match status" value="1"/>
</dbReference>
<dbReference type="PROSITE" id="PS50093">
    <property type="entry name" value="PKD"/>
    <property type="match status" value="4"/>
</dbReference>
<comment type="subcellular location">
    <subcellularLocation>
        <location evidence="1">Membrane</location>
        <topology evidence="1">Multi-pass membrane protein</topology>
    </subcellularLocation>
</comment>
<dbReference type="GO" id="GO:0005261">
    <property type="term" value="F:monoatomic cation channel activity"/>
    <property type="evidence" value="ECO:0007669"/>
    <property type="project" value="TreeGrafter"/>
</dbReference>
<dbReference type="PANTHER" id="PTHR46730">
    <property type="entry name" value="POLYCYSTIN-1"/>
    <property type="match status" value="1"/>
</dbReference>
<evidence type="ECO:0000256" key="5">
    <source>
        <dbReference type="ARBA" id="ARBA00023136"/>
    </source>
</evidence>
<keyword evidence="5" id="KW-0472">Membrane</keyword>
<dbReference type="Pfam" id="PF13585">
    <property type="entry name" value="CHU_C"/>
    <property type="match status" value="1"/>
</dbReference>
<proteinExistence type="predicted"/>
<feature type="domain" description="PKD" evidence="7">
    <location>
        <begin position="952"/>
        <end position="1009"/>
    </location>
</feature>
<keyword evidence="9" id="KW-1185">Reference proteome</keyword>
<accession>A0A239HDX7</accession>